<organism evidence="3 4">
    <name type="scientific">Defluviitalea saccharophila</name>
    <dbReference type="NCBI Taxonomy" id="879970"/>
    <lineage>
        <taxon>Bacteria</taxon>
        <taxon>Bacillati</taxon>
        <taxon>Bacillota</taxon>
        <taxon>Clostridia</taxon>
        <taxon>Lachnospirales</taxon>
        <taxon>Defluviitaleaceae</taxon>
        <taxon>Defluviitalea</taxon>
    </lineage>
</organism>
<keyword evidence="2" id="KW-0812">Transmembrane</keyword>
<dbReference type="Proteomes" id="UP001486565">
    <property type="component" value="Chromosome"/>
</dbReference>
<feature type="transmembrane region" description="Helical" evidence="2">
    <location>
        <begin position="12"/>
        <end position="31"/>
    </location>
</feature>
<reference evidence="3 4" key="1">
    <citation type="submission" date="2023-03" db="EMBL/GenBank/DDBJ databases">
        <title>Novel Species.</title>
        <authorList>
            <person name="Ma S."/>
        </authorList>
    </citation>
    <scope>NUCLEOTIDE SEQUENCE [LARGE SCALE GENOMIC DNA]</scope>
    <source>
        <strain evidence="3 4">LIND6LT2</strain>
    </source>
</reference>
<dbReference type="InterPro" id="IPR007060">
    <property type="entry name" value="FtsL/DivIC"/>
</dbReference>
<sequence>MSRRKKQKKRIIGWNTLFLAIFFGMIAFKTYDLQKINKGLEKQKMEYSEKIKIEQEEQARLVKEKEYIQSDIYIEKVAREKLGLVKEDEIVFMEKTE</sequence>
<evidence type="ECO:0000313" key="3">
    <source>
        <dbReference type="EMBL" id="WZL69237.1"/>
    </source>
</evidence>
<dbReference type="EMBL" id="CP121687">
    <property type="protein sequence ID" value="WZL69237.1"/>
    <property type="molecule type" value="Genomic_DNA"/>
</dbReference>
<feature type="coiled-coil region" evidence="1">
    <location>
        <begin position="37"/>
        <end position="64"/>
    </location>
</feature>
<keyword evidence="1" id="KW-0175">Coiled coil</keyword>
<gene>
    <name evidence="3" type="ORF">QBE51_10565</name>
</gene>
<keyword evidence="2" id="KW-0472">Membrane</keyword>
<protein>
    <submittedName>
        <fullName evidence="3">Septum formation initiator family protein</fullName>
    </submittedName>
</protein>
<accession>A0ABZ2Y1N8</accession>
<proteinExistence type="predicted"/>
<keyword evidence="4" id="KW-1185">Reference proteome</keyword>
<name>A0ABZ2Y1N8_9FIRM</name>
<evidence type="ECO:0000256" key="2">
    <source>
        <dbReference type="SAM" id="Phobius"/>
    </source>
</evidence>
<evidence type="ECO:0000313" key="4">
    <source>
        <dbReference type="Proteomes" id="UP001486565"/>
    </source>
</evidence>
<dbReference type="Pfam" id="PF04977">
    <property type="entry name" value="DivIC"/>
    <property type="match status" value="1"/>
</dbReference>
<keyword evidence="2" id="KW-1133">Transmembrane helix</keyword>
<dbReference type="RefSeq" id="WP_341876245.1">
    <property type="nucleotide sequence ID" value="NZ_CP121687.1"/>
</dbReference>
<evidence type="ECO:0000256" key="1">
    <source>
        <dbReference type="SAM" id="Coils"/>
    </source>
</evidence>